<dbReference type="Proteomes" id="UP001501074">
    <property type="component" value="Unassembled WGS sequence"/>
</dbReference>
<dbReference type="InterPro" id="IPR007278">
    <property type="entry name" value="DUF397"/>
</dbReference>
<evidence type="ECO:0000259" key="2">
    <source>
        <dbReference type="Pfam" id="PF04149"/>
    </source>
</evidence>
<feature type="domain" description="DUF397" evidence="2">
    <location>
        <begin position="10"/>
        <end position="60"/>
    </location>
</feature>
<dbReference type="RefSeq" id="WP_231482395.1">
    <property type="nucleotide sequence ID" value="NZ_BAAAZO010000006.1"/>
</dbReference>
<gene>
    <name evidence="3" type="ORF">GCM10022223_37840</name>
</gene>
<proteinExistence type="predicted"/>
<feature type="region of interest" description="Disordered" evidence="1">
    <location>
        <begin position="1"/>
        <end position="21"/>
    </location>
</feature>
<evidence type="ECO:0000313" key="3">
    <source>
        <dbReference type="EMBL" id="GAA3617624.1"/>
    </source>
</evidence>
<reference evidence="4" key="1">
    <citation type="journal article" date="2019" name="Int. J. Syst. Evol. Microbiol.">
        <title>The Global Catalogue of Microorganisms (GCM) 10K type strain sequencing project: providing services to taxonomists for standard genome sequencing and annotation.</title>
        <authorList>
            <consortium name="The Broad Institute Genomics Platform"/>
            <consortium name="The Broad Institute Genome Sequencing Center for Infectious Disease"/>
            <person name="Wu L."/>
            <person name="Ma J."/>
        </authorList>
    </citation>
    <scope>NUCLEOTIDE SEQUENCE [LARGE SCALE GENOMIC DNA]</scope>
    <source>
        <strain evidence="4">JCM 16902</strain>
    </source>
</reference>
<keyword evidence="4" id="KW-1185">Reference proteome</keyword>
<accession>A0ABP6ZSE5</accession>
<dbReference type="EMBL" id="BAAAZO010000006">
    <property type="protein sequence ID" value="GAA3617624.1"/>
    <property type="molecule type" value="Genomic_DNA"/>
</dbReference>
<evidence type="ECO:0000313" key="4">
    <source>
        <dbReference type="Proteomes" id="UP001501074"/>
    </source>
</evidence>
<sequence length="70" mass="7804">MSESNTTDTTQWQKSSFSGDQNCVEVRRNGDRIEVRDTKNRAAGVQSYTFAEWAAFEAGIGAGEFSHLTR</sequence>
<name>A0ABP6ZSE5_9ACTN</name>
<protein>
    <recommendedName>
        <fullName evidence="2">DUF397 domain-containing protein</fullName>
    </recommendedName>
</protein>
<organism evidence="3 4">
    <name type="scientific">Kineosporia mesophila</name>
    <dbReference type="NCBI Taxonomy" id="566012"/>
    <lineage>
        <taxon>Bacteria</taxon>
        <taxon>Bacillati</taxon>
        <taxon>Actinomycetota</taxon>
        <taxon>Actinomycetes</taxon>
        <taxon>Kineosporiales</taxon>
        <taxon>Kineosporiaceae</taxon>
        <taxon>Kineosporia</taxon>
    </lineage>
</organism>
<evidence type="ECO:0000256" key="1">
    <source>
        <dbReference type="SAM" id="MobiDB-lite"/>
    </source>
</evidence>
<comment type="caution">
    <text evidence="3">The sequence shown here is derived from an EMBL/GenBank/DDBJ whole genome shotgun (WGS) entry which is preliminary data.</text>
</comment>
<dbReference type="Pfam" id="PF04149">
    <property type="entry name" value="DUF397"/>
    <property type="match status" value="1"/>
</dbReference>